<feature type="signal peptide" evidence="1">
    <location>
        <begin position="1"/>
        <end position="24"/>
    </location>
</feature>
<protein>
    <submittedName>
        <fullName evidence="2">Uncharacterized protein</fullName>
    </submittedName>
</protein>
<proteinExistence type="predicted"/>
<gene>
    <name evidence="2" type="ORF">XD94_0017</name>
</gene>
<feature type="chain" id="PRO_5007150999" evidence="1">
    <location>
        <begin position="25"/>
        <end position="444"/>
    </location>
</feature>
<sequence>MKKLTVLVLLVVGALSLASVDSMAERLPVSSQSVLVVEHLNDNYKVSKQTVLFDMVLNQLAIEQLIAQYVEMLAYNNGLDPKDIFRAFDGDFGLAAWVDSEGLDRVIAILGPISNPRTVKTAIEKLLPQLLPSDIKLSVAVDQEYLYIGDIEAYSMVGKGYNLSLVKSDLSPGFGYFYVDMGGTIQKGSVWNEEGILIAEALSIPLFEESRERFHVALEGASVDDLEVTRHLPLVSGFARINDLSFLSELEFDGLGLVPLELEALRIGNVSFADFSKDMTGEIMIDANISVDDIFSSLMGTQGAASDDSESVGYSYVVRTGYKGSIDDARSMIEKTDPDLQVLVSGDVLIVEGQYIWVQDGWLYVSSKNQIRTNEELQNGVVVSELKTYNKLLGFVGSDGFARLFIDSGYILTGLMGLEIESGVLINSEFIEDMGVIRSLVVIK</sequence>
<evidence type="ECO:0000313" key="2">
    <source>
        <dbReference type="EMBL" id="KUK82404.1"/>
    </source>
</evidence>
<keyword evidence="1" id="KW-0732">Signal</keyword>
<dbReference type="EMBL" id="LGGP01000001">
    <property type="protein sequence ID" value="KUK82404.1"/>
    <property type="molecule type" value="Genomic_DNA"/>
</dbReference>
<reference evidence="3" key="1">
    <citation type="journal article" date="2015" name="MBio">
        <title>Genome-Resolved Metagenomic Analysis Reveals Roles for Candidate Phyla and Other Microbial Community Members in Biogeochemical Transformations in Oil Reservoirs.</title>
        <authorList>
            <person name="Hu P."/>
            <person name="Tom L."/>
            <person name="Singh A."/>
            <person name="Thomas B.C."/>
            <person name="Baker B.J."/>
            <person name="Piceno Y.M."/>
            <person name="Andersen G.L."/>
            <person name="Banfield J.F."/>
        </authorList>
    </citation>
    <scope>NUCLEOTIDE SEQUENCE [LARGE SCALE GENOMIC DNA]</scope>
</reference>
<evidence type="ECO:0000256" key="1">
    <source>
        <dbReference type="SAM" id="SignalP"/>
    </source>
</evidence>
<name>A0A117M3J9_9BACT</name>
<dbReference type="PATRIC" id="fig|1184387.3.peg.1041"/>
<dbReference type="AlphaFoldDB" id="A0A117M3J9"/>
<organism evidence="2 3">
    <name type="scientific">Mesotoga prima</name>
    <dbReference type="NCBI Taxonomy" id="1184387"/>
    <lineage>
        <taxon>Bacteria</taxon>
        <taxon>Thermotogati</taxon>
        <taxon>Thermotogota</taxon>
        <taxon>Thermotogae</taxon>
        <taxon>Kosmotogales</taxon>
        <taxon>Kosmotogaceae</taxon>
        <taxon>Mesotoga</taxon>
    </lineage>
</organism>
<accession>A0A117M3J9</accession>
<evidence type="ECO:0000313" key="3">
    <source>
        <dbReference type="Proteomes" id="UP000054092"/>
    </source>
</evidence>
<comment type="caution">
    <text evidence="2">The sequence shown here is derived from an EMBL/GenBank/DDBJ whole genome shotgun (WGS) entry which is preliminary data.</text>
</comment>
<dbReference type="Proteomes" id="UP000054092">
    <property type="component" value="Unassembled WGS sequence"/>
</dbReference>